<evidence type="ECO:0000313" key="1">
    <source>
        <dbReference type="EMBL" id="ETK04554.1"/>
    </source>
</evidence>
<protein>
    <submittedName>
        <fullName evidence="1">Uncharacterized protein</fullName>
    </submittedName>
</protein>
<dbReference type="PATRIC" id="fig|1410950.3.peg.1150"/>
<dbReference type="EMBL" id="AYYC01000639">
    <property type="protein sequence ID" value="ETK04554.1"/>
    <property type="molecule type" value="Genomic_DNA"/>
</dbReference>
<accession>W2CBD8</accession>
<gene>
    <name evidence="1" type="ORF">T229_08305</name>
</gene>
<evidence type="ECO:0000313" key="2">
    <source>
        <dbReference type="Proteomes" id="UP000018872"/>
    </source>
</evidence>
<dbReference type="Proteomes" id="UP000018872">
    <property type="component" value="Unassembled WGS sequence"/>
</dbReference>
<organism evidence="1 2">
    <name type="scientific">Tannerella sp. oral taxon BU063 isolate Cell 5</name>
    <dbReference type="NCBI Taxonomy" id="1410950"/>
    <lineage>
        <taxon>Bacteria</taxon>
        <taxon>Pseudomonadati</taxon>
        <taxon>Bacteroidota</taxon>
        <taxon>Bacteroidia</taxon>
        <taxon>Bacteroidales</taxon>
        <taxon>Tannerellaceae</taxon>
        <taxon>Tannerella</taxon>
    </lineage>
</organism>
<reference evidence="1 2" key="1">
    <citation type="submission" date="2013-11" db="EMBL/GenBank/DDBJ databases">
        <title>Single cell genomics of uncultured Tannerella BU063 (oral taxon 286).</title>
        <authorList>
            <person name="Beall C.J."/>
            <person name="Campbell A.G."/>
            <person name="Griffen A.L."/>
            <person name="Podar M."/>
            <person name="Leys E.J."/>
        </authorList>
    </citation>
    <scope>NUCLEOTIDE SEQUENCE [LARGE SCALE GENOMIC DNA]</scope>
    <source>
        <strain evidence="1">Cell 5</strain>
    </source>
</reference>
<sequence length="104" mass="11472">MEAKKETVEAASEATKSDFIQRADEMSDVLMDMADQKAASRAVVMVAIEDDDKGNTDSAGALGGNEKQLRRMFRAMWHDEKVGPFMKMAAFLEQGKVALDDGRK</sequence>
<dbReference type="AlphaFoldDB" id="W2CBD8"/>
<comment type="caution">
    <text evidence="1">The sequence shown here is derived from an EMBL/GenBank/DDBJ whole genome shotgun (WGS) entry which is preliminary data.</text>
</comment>
<name>W2CBD8_9BACT</name>
<proteinExistence type="predicted"/>